<reference evidence="2 3" key="1">
    <citation type="submission" date="2015-07" db="EMBL/GenBank/DDBJ databases">
        <title>Comparative genomics of the Sigatoka disease complex on banana suggests a link between parallel evolutionary changes in Pseudocercospora fijiensis and Pseudocercospora eumusae and increased virulence on the banana host.</title>
        <authorList>
            <person name="Chang T.-C."/>
            <person name="Salvucci A."/>
            <person name="Crous P.W."/>
            <person name="Stergiopoulos I."/>
        </authorList>
    </citation>
    <scope>NUCLEOTIDE SEQUENCE [LARGE SCALE GENOMIC DNA]</scope>
    <source>
        <strain evidence="2 3">CBS 114824</strain>
    </source>
</reference>
<dbReference type="AlphaFoldDB" id="A0A139HGE9"/>
<feature type="compositionally biased region" description="Basic and acidic residues" evidence="1">
    <location>
        <begin position="85"/>
        <end position="95"/>
    </location>
</feature>
<feature type="compositionally biased region" description="Basic and acidic residues" evidence="1">
    <location>
        <begin position="39"/>
        <end position="53"/>
    </location>
</feature>
<feature type="region of interest" description="Disordered" evidence="1">
    <location>
        <begin position="18"/>
        <end position="112"/>
    </location>
</feature>
<sequence>MANQIRDILSVAITFGDRESPHTITTSRSSAPGMMATSKEVEAKQSSLQHEDRDDLSDAASSRAEEQTLAGDDLPSYEEAQPDASSKDYPKEKNANGKPIGPTASAPFNFPDSELPKYTTAASTINKPLAIPQVSPRSTAPLLAAYPTNLINYGIPPDSWYSFLNTTSAFLSANVSKQALHHAADVGHAMGDFQKQYANNVKKSVKAMGKSAKSFNPFGVFGGFVGLTVGAASHVVGSVVSAPLSAIKKPQTPRQRALAYLDTANLDWFHSRGLHALLCDSRELSLELNISVEDLLHRASQSEKSSEQMNALSEWIGEVHVDERDEEFSLNSAGPSSKASKQPSRTQLQVGQDTLWLVLVHNAQVKGGDKAPGAY</sequence>
<comment type="caution">
    <text evidence="2">The sequence shown here is derived from an EMBL/GenBank/DDBJ whole genome shotgun (WGS) entry which is preliminary data.</text>
</comment>
<keyword evidence="3" id="KW-1185">Reference proteome</keyword>
<organism evidence="2 3">
    <name type="scientific">Pseudocercospora eumusae</name>
    <dbReference type="NCBI Taxonomy" id="321146"/>
    <lineage>
        <taxon>Eukaryota</taxon>
        <taxon>Fungi</taxon>
        <taxon>Dikarya</taxon>
        <taxon>Ascomycota</taxon>
        <taxon>Pezizomycotina</taxon>
        <taxon>Dothideomycetes</taxon>
        <taxon>Dothideomycetidae</taxon>
        <taxon>Mycosphaerellales</taxon>
        <taxon>Mycosphaerellaceae</taxon>
        <taxon>Pseudocercospora</taxon>
    </lineage>
</organism>
<dbReference type="EMBL" id="LFZN01000055">
    <property type="protein sequence ID" value="KXT01472.1"/>
    <property type="molecule type" value="Genomic_DNA"/>
</dbReference>
<dbReference type="InterPro" id="IPR053221">
    <property type="entry name" value="Burnettramic_acid_biosynth"/>
</dbReference>
<proteinExistence type="predicted"/>
<evidence type="ECO:0000313" key="2">
    <source>
        <dbReference type="EMBL" id="KXT01472.1"/>
    </source>
</evidence>
<dbReference type="PANTHER" id="PTHR38887">
    <property type="entry name" value="CHROMOSOME 21, WHOLE GENOME SHOTGUN SEQUENCE"/>
    <property type="match status" value="1"/>
</dbReference>
<evidence type="ECO:0000313" key="3">
    <source>
        <dbReference type="Proteomes" id="UP000070133"/>
    </source>
</evidence>
<dbReference type="STRING" id="321146.A0A139HGE9"/>
<gene>
    <name evidence="2" type="ORF">AC578_9530</name>
</gene>
<dbReference type="Proteomes" id="UP000070133">
    <property type="component" value="Unassembled WGS sequence"/>
</dbReference>
<accession>A0A139HGE9</accession>
<evidence type="ECO:0000256" key="1">
    <source>
        <dbReference type="SAM" id="MobiDB-lite"/>
    </source>
</evidence>
<dbReference type="PANTHER" id="PTHR38887:SF1">
    <property type="entry name" value="RAS MODIFICATION PROTEIN ERF4"/>
    <property type="match status" value="1"/>
</dbReference>
<dbReference type="OrthoDB" id="37659at2759"/>
<name>A0A139HGE9_9PEZI</name>
<protein>
    <submittedName>
        <fullName evidence="2">Uncharacterized protein</fullName>
    </submittedName>
</protein>